<keyword evidence="1" id="KW-0614">Plasmid</keyword>
<gene>
    <name evidence="1" type="ORF">MW046_14235</name>
</gene>
<reference evidence="1" key="1">
    <citation type="submission" date="2022-04" db="EMBL/GenBank/DDBJ databases">
        <title>Halocatena sp. nov., isolated from a salt lake.</title>
        <authorList>
            <person name="Cui H.-L."/>
        </authorList>
    </citation>
    <scope>NUCLEOTIDE SEQUENCE</scope>
    <source>
        <strain evidence="1">AD-1</strain>
        <plasmid evidence="1">unnamed1</plasmid>
    </source>
</reference>
<dbReference type="GeneID" id="71929228"/>
<evidence type="ECO:0000313" key="1">
    <source>
        <dbReference type="EMBL" id="UPM44175.1"/>
    </source>
</evidence>
<proteinExistence type="predicted"/>
<protein>
    <submittedName>
        <fullName evidence="1">DUF3891 family protein</fullName>
    </submittedName>
</protein>
<sequence length="287" mass="31802">MIITKAGDGYQFVTQPDHATLSGRLAAHWGNDEFDQPAPHSAVCLAAEHHDHGWRSYDLRPHIDDDGTPRNFTNVPGEEWVEFYTYGIEAVAEVDAYAGLLTSMHATGLRRGGYGARPSIPDLSDGPPYESFVADQEQFQRDLLADLQDGRYSSYTDPDEQEFLSRLHETGDAEEANSTPEESRLWTNYLLLQTFDVLSLYFCGASELGRTEVGPVPTPTADGRLSLTVEPIGPSTVEVEPSPFDTAPLTLSVTTRTVPKMDADEKETEIVAAYYGAEQRQTEFTLY</sequence>
<dbReference type="Pfam" id="PF13030">
    <property type="entry name" value="DUF3891"/>
    <property type="match status" value="1"/>
</dbReference>
<evidence type="ECO:0000313" key="2">
    <source>
        <dbReference type="Proteomes" id="UP000831768"/>
    </source>
</evidence>
<accession>A0A8U0A4P4</accession>
<dbReference type="RefSeq" id="WP_247994829.1">
    <property type="nucleotide sequence ID" value="NZ_CP096020.1"/>
</dbReference>
<organism evidence="1 2">
    <name type="scientific">Halocatena salina</name>
    <dbReference type="NCBI Taxonomy" id="2934340"/>
    <lineage>
        <taxon>Archaea</taxon>
        <taxon>Methanobacteriati</taxon>
        <taxon>Methanobacteriota</taxon>
        <taxon>Stenosarchaea group</taxon>
        <taxon>Halobacteria</taxon>
        <taxon>Halobacteriales</taxon>
        <taxon>Natronomonadaceae</taxon>
        <taxon>Halocatena</taxon>
    </lineage>
</organism>
<dbReference type="KEGG" id="haad:MW046_14235"/>
<name>A0A8U0A4P4_9EURY</name>
<dbReference type="InterPro" id="IPR024992">
    <property type="entry name" value="DUF3891"/>
</dbReference>
<dbReference type="AlphaFoldDB" id="A0A8U0A4P4"/>
<dbReference type="EMBL" id="CP096020">
    <property type="protein sequence ID" value="UPM44175.1"/>
    <property type="molecule type" value="Genomic_DNA"/>
</dbReference>
<geneLocation type="plasmid" evidence="1 2">
    <name>unnamed1</name>
</geneLocation>
<keyword evidence="2" id="KW-1185">Reference proteome</keyword>
<dbReference type="Proteomes" id="UP000831768">
    <property type="component" value="Plasmid unnamed1"/>
</dbReference>